<keyword evidence="1" id="KW-0997">Cell inner membrane</keyword>
<accession>A0A1T4QNK6</accession>
<evidence type="ECO:0000313" key="2">
    <source>
        <dbReference type="EMBL" id="SKA05266.1"/>
    </source>
</evidence>
<feature type="transmembrane region" description="Helical" evidence="1">
    <location>
        <begin position="41"/>
        <end position="59"/>
    </location>
</feature>
<keyword evidence="1" id="KW-0472">Membrane</keyword>
<dbReference type="HAMAP" id="MF_02088">
    <property type="entry name" value="Q_prec_transport"/>
    <property type="match status" value="1"/>
</dbReference>
<organism evidence="2 3">
    <name type="scientific">Consotaella salsifontis</name>
    <dbReference type="NCBI Taxonomy" id="1365950"/>
    <lineage>
        <taxon>Bacteria</taxon>
        <taxon>Pseudomonadati</taxon>
        <taxon>Pseudomonadota</taxon>
        <taxon>Alphaproteobacteria</taxon>
        <taxon>Hyphomicrobiales</taxon>
        <taxon>Aurantimonadaceae</taxon>
        <taxon>Consotaella</taxon>
    </lineage>
</organism>
<dbReference type="EMBL" id="FUXL01000005">
    <property type="protein sequence ID" value="SKA05266.1"/>
    <property type="molecule type" value="Genomic_DNA"/>
</dbReference>
<feature type="transmembrane region" description="Helical" evidence="1">
    <location>
        <begin position="71"/>
        <end position="93"/>
    </location>
</feature>
<evidence type="ECO:0000313" key="3">
    <source>
        <dbReference type="Proteomes" id="UP000190135"/>
    </source>
</evidence>
<dbReference type="Proteomes" id="UP000190135">
    <property type="component" value="Unassembled WGS sequence"/>
</dbReference>
<comment type="function">
    <text evidence="1">Involved in the import of queuosine (Q) precursors, required for Q precursor salvage.</text>
</comment>
<dbReference type="PANTHER" id="PTHR34300:SF1">
    <property type="entry name" value="QUEUOSINE PRECURSOR TRANSPORTER"/>
    <property type="match status" value="1"/>
</dbReference>
<feature type="transmembrane region" description="Helical" evidence="1">
    <location>
        <begin position="7"/>
        <end position="29"/>
    </location>
</feature>
<reference evidence="2 3" key="1">
    <citation type="submission" date="2017-02" db="EMBL/GenBank/DDBJ databases">
        <authorList>
            <person name="Peterson S.W."/>
        </authorList>
    </citation>
    <scope>NUCLEOTIDE SEQUENCE [LARGE SCALE GENOMIC DNA]</scope>
    <source>
        <strain evidence="2 3">USBA 369</strain>
    </source>
</reference>
<feature type="transmembrane region" description="Helical" evidence="1">
    <location>
        <begin position="188"/>
        <end position="210"/>
    </location>
</feature>
<dbReference type="GO" id="GO:0022857">
    <property type="term" value="F:transmembrane transporter activity"/>
    <property type="evidence" value="ECO:0007669"/>
    <property type="project" value="UniProtKB-UniRule"/>
</dbReference>
<keyword evidence="1" id="KW-0812">Transmembrane</keyword>
<dbReference type="InterPro" id="IPR003744">
    <property type="entry name" value="YhhQ"/>
</dbReference>
<dbReference type="STRING" id="1365950.SAMN05428963_105147"/>
<sequence length="228" mass="24619">MTRHGRTLPFVLAMTLIVVASNILVQFPVAGHVGSLQLADILTWGAFTYPFAFLVTDLSNRRFGPAVARRVVFVGFMAAVACSIVAPPLLFRLGLLDYSTAADRLTRIAVASGCAFLLAQLLDIAVFNRLRQQSWWRAPVVSSLAGSVVDTITFFSVSFAPIFVFLGANDDFALGQAPLFGALPVETARWISWALGDLSVKLVIAAFALVPYRIVMQALMPYPAPAKG</sequence>
<protein>
    <recommendedName>
        <fullName evidence="1">Probable queuosine precursor transporter</fullName>
        <shortName evidence="1">Q precursor transporter</shortName>
    </recommendedName>
</protein>
<dbReference type="AlphaFoldDB" id="A0A1T4QNK6"/>
<comment type="similarity">
    <text evidence="1">Belongs to the vitamin uptake transporter (VUT/ECF) (TC 2.A.88) family. Q precursor transporter subfamily.</text>
</comment>
<feature type="transmembrane region" description="Helical" evidence="1">
    <location>
        <begin position="148"/>
        <end position="168"/>
    </location>
</feature>
<dbReference type="Pfam" id="PF02592">
    <property type="entry name" value="Vut_1"/>
    <property type="match status" value="1"/>
</dbReference>
<dbReference type="GO" id="GO:0005886">
    <property type="term" value="C:plasma membrane"/>
    <property type="evidence" value="ECO:0007669"/>
    <property type="project" value="UniProtKB-SubCell"/>
</dbReference>
<keyword evidence="1" id="KW-0813">Transport</keyword>
<dbReference type="PANTHER" id="PTHR34300">
    <property type="entry name" value="QUEUOSINE PRECURSOR TRANSPORTER-RELATED"/>
    <property type="match status" value="1"/>
</dbReference>
<gene>
    <name evidence="2" type="ORF">SAMN05428963_105147</name>
</gene>
<keyword evidence="1" id="KW-1003">Cell membrane</keyword>
<keyword evidence="1" id="KW-1133">Transmembrane helix</keyword>
<comment type="subcellular location">
    <subcellularLocation>
        <location evidence="1">Cell inner membrane</location>
        <topology evidence="1">Multi-pass membrane protein</topology>
    </subcellularLocation>
</comment>
<dbReference type="RefSeq" id="WP_078708053.1">
    <property type="nucleotide sequence ID" value="NZ_FUXL01000005.1"/>
</dbReference>
<feature type="transmembrane region" description="Helical" evidence="1">
    <location>
        <begin position="105"/>
        <end position="127"/>
    </location>
</feature>
<name>A0A1T4QNK6_9HYPH</name>
<dbReference type="OrthoDB" id="7065604at2"/>
<keyword evidence="3" id="KW-1185">Reference proteome</keyword>
<dbReference type="NCBIfam" id="TIGR00697">
    <property type="entry name" value="queuosine precursor transporter"/>
    <property type="match status" value="1"/>
</dbReference>
<evidence type="ECO:0000256" key="1">
    <source>
        <dbReference type="HAMAP-Rule" id="MF_02088"/>
    </source>
</evidence>
<proteinExistence type="inferred from homology"/>